<dbReference type="PATRIC" id="fig|1129374.4.peg.1277"/>
<dbReference type="GO" id="GO:0015385">
    <property type="term" value="F:sodium:proton antiporter activity"/>
    <property type="evidence" value="ECO:0007669"/>
    <property type="project" value="TreeGrafter"/>
</dbReference>
<gene>
    <name evidence="10" type="ORF">AJE_06361</name>
</gene>
<comment type="subcellular location">
    <subcellularLocation>
        <location evidence="1 8">Cell membrane</location>
        <topology evidence="1 8">Multi-pass membrane protein</topology>
    </subcellularLocation>
</comment>
<dbReference type="eggNOG" id="COG2212">
    <property type="taxonomic scope" value="Bacteria"/>
</dbReference>
<evidence type="ECO:0000256" key="7">
    <source>
        <dbReference type="ARBA" id="ARBA00023136"/>
    </source>
</evidence>
<evidence type="ECO:0000313" key="11">
    <source>
        <dbReference type="Proteomes" id="UP000012046"/>
    </source>
</evidence>
<evidence type="ECO:0000256" key="1">
    <source>
        <dbReference type="ARBA" id="ARBA00004651"/>
    </source>
</evidence>
<dbReference type="PANTHER" id="PTHR34702">
    <property type="entry name" value="NA(+)/H(+) ANTIPORTER SUBUNIT F1"/>
    <property type="match status" value="1"/>
</dbReference>
<dbReference type="EMBL" id="AHTH01000013">
    <property type="protein sequence ID" value="EHR41487.1"/>
    <property type="molecule type" value="Genomic_DNA"/>
</dbReference>
<dbReference type="NCBIfam" id="NF009243">
    <property type="entry name" value="PRK12599.1-2"/>
    <property type="match status" value="1"/>
</dbReference>
<sequence>MNSILDYAVLAGFVILGLALLLAMVRLLRGPSLPDRVVALELIASITVGVIGLYAIRSGKDAYIDVTMVLALTAFLTAIGFARYLERGGQRHDQ</sequence>
<proteinExistence type="inferred from homology"/>
<evidence type="ECO:0000256" key="3">
    <source>
        <dbReference type="ARBA" id="ARBA00022448"/>
    </source>
</evidence>
<keyword evidence="7 8" id="KW-0472">Membrane</keyword>
<dbReference type="Pfam" id="PF04066">
    <property type="entry name" value="MrpF_PhaF"/>
    <property type="match status" value="1"/>
</dbReference>
<comment type="caution">
    <text evidence="10">The sequence shown here is derived from an EMBL/GenBank/DDBJ whole genome shotgun (WGS) entry which is preliminary data.</text>
</comment>
<keyword evidence="8" id="KW-0050">Antiport</keyword>
<dbReference type="STRING" id="1129374.AJE_06361"/>
<dbReference type="AlphaFoldDB" id="H3ZD54"/>
<name>H3ZD54_9ALTE</name>
<evidence type="ECO:0000256" key="2">
    <source>
        <dbReference type="ARBA" id="ARBA00009212"/>
    </source>
</evidence>
<feature type="transmembrane region" description="Helical" evidence="9">
    <location>
        <begin position="37"/>
        <end position="56"/>
    </location>
</feature>
<keyword evidence="3 8" id="KW-0813">Transport</keyword>
<reference evidence="10 11" key="1">
    <citation type="journal article" date="2012" name="J. Bacteriol.">
        <title>Genome Sequence of Extracellular-Protease-Producing Alishewanella jeotgali Isolated from Traditional Korean Fermented Seafood.</title>
        <authorList>
            <person name="Jung J."/>
            <person name="Chun J."/>
            <person name="Park W."/>
        </authorList>
    </citation>
    <scope>NUCLEOTIDE SEQUENCE [LARGE SCALE GENOMIC DNA]</scope>
    <source>
        <strain evidence="10 11">KCTC 22429</strain>
    </source>
</reference>
<keyword evidence="4 8" id="KW-1003">Cell membrane</keyword>
<protein>
    <submittedName>
        <fullName evidence="10">Multiple resistance and pH regulation protein F</fullName>
    </submittedName>
</protein>
<keyword evidence="8" id="KW-0406">Ion transport</keyword>
<evidence type="ECO:0000256" key="5">
    <source>
        <dbReference type="ARBA" id="ARBA00022692"/>
    </source>
</evidence>
<evidence type="ECO:0000256" key="6">
    <source>
        <dbReference type="ARBA" id="ARBA00022989"/>
    </source>
</evidence>
<organism evidence="10 11">
    <name type="scientific">Alishewanella jeotgali KCTC 22429</name>
    <dbReference type="NCBI Taxonomy" id="1129374"/>
    <lineage>
        <taxon>Bacteria</taxon>
        <taxon>Pseudomonadati</taxon>
        <taxon>Pseudomonadota</taxon>
        <taxon>Gammaproteobacteria</taxon>
        <taxon>Alteromonadales</taxon>
        <taxon>Alteromonadaceae</taxon>
        <taxon>Alishewanella</taxon>
    </lineage>
</organism>
<keyword evidence="11" id="KW-1185">Reference proteome</keyword>
<dbReference type="InterPro" id="IPR007208">
    <property type="entry name" value="MrpF/PhaF-like"/>
</dbReference>
<dbReference type="PIRSF" id="PIRSF028784">
    <property type="entry name" value="MrpF"/>
    <property type="match status" value="1"/>
</dbReference>
<accession>H3ZD54</accession>
<evidence type="ECO:0000256" key="4">
    <source>
        <dbReference type="ARBA" id="ARBA00022475"/>
    </source>
</evidence>
<keyword evidence="5 9" id="KW-0812">Transmembrane</keyword>
<evidence type="ECO:0000313" key="10">
    <source>
        <dbReference type="EMBL" id="EHR41487.1"/>
    </source>
</evidence>
<evidence type="ECO:0000256" key="8">
    <source>
        <dbReference type="PIRNR" id="PIRNR028784"/>
    </source>
</evidence>
<dbReference type="RefSeq" id="WP_008606852.1">
    <property type="nucleotide sequence ID" value="NZ_AHTH01000013.1"/>
</dbReference>
<feature type="transmembrane region" description="Helical" evidence="9">
    <location>
        <begin position="62"/>
        <end position="85"/>
    </location>
</feature>
<dbReference type="Proteomes" id="UP000012046">
    <property type="component" value="Unassembled WGS sequence"/>
</dbReference>
<keyword evidence="6 9" id="KW-1133">Transmembrane helix</keyword>
<comment type="similarity">
    <text evidence="2 8">Belongs to the CPA3 antiporters (TC 2.A.63) subunit F family.</text>
</comment>
<feature type="transmembrane region" description="Helical" evidence="9">
    <location>
        <begin position="6"/>
        <end position="25"/>
    </location>
</feature>
<dbReference type="GO" id="GO:0005886">
    <property type="term" value="C:plasma membrane"/>
    <property type="evidence" value="ECO:0007669"/>
    <property type="project" value="UniProtKB-SubCell"/>
</dbReference>
<dbReference type="PANTHER" id="PTHR34702:SF1">
    <property type="entry name" value="NA(+)_H(+) ANTIPORTER SUBUNIT F"/>
    <property type="match status" value="1"/>
</dbReference>
<evidence type="ECO:0000256" key="9">
    <source>
        <dbReference type="SAM" id="Phobius"/>
    </source>
</evidence>